<feature type="region of interest" description="Disordered" evidence="1">
    <location>
        <begin position="33"/>
        <end position="74"/>
    </location>
</feature>
<evidence type="ECO:0000256" key="1">
    <source>
        <dbReference type="SAM" id="MobiDB-lite"/>
    </source>
</evidence>
<proteinExistence type="predicted"/>
<dbReference type="AlphaFoldDB" id="A0A814PMN1"/>
<comment type="caution">
    <text evidence="2">The sequence shown here is derived from an EMBL/GenBank/DDBJ whole genome shotgun (WGS) entry which is preliminary data.</text>
</comment>
<dbReference type="EMBL" id="CAJOBC010005688">
    <property type="protein sequence ID" value="CAF3872594.1"/>
    <property type="molecule type" value="Genomic_DNA"/>
</dbReference>
<organism evidence="2 4">
    <name type="scientific">Didymodactylos carnosus</name>
    <dbReference type="NCBI Taxonomy" id="1234261"/>
    <lineage>
        <taxon>Eukaryota</taxon>
        <taxon>Metazoa</taxon>
        <taxon>Spiralia</taxon>
        <taxon>Gnathifera</taxon>
        <taxon>Rotifera</taxon>
        <taxon>Eurotatoria</taxon>
        <taxon>Bdelloidea</taxon>
        <taxon>Philodinida</taxon>
        <taxon>Philodinidae</taxon>
        <taxon>Didymodactylos</taxon>
    </lineage>
</organism>
<evidence type="ECO:0000313" key="2">
    <source>
        <dbReference type="EMBL" id="CAF1108094.1"/>
    </source>
</evidence>
<dbReference type="Proteomes" id="UP000681722">
    <property type="component" value="Unassembled WGS sequence"/>
</dbReference>
<sequence>MSSQLQQVWFSQFYEPSSRGIYPPKTSVTPVQPFIPATSSSKKSADPSLSASSSQLIRSDVRESQNVPTNNKNKKQLKYSALYLHVKKSTRYF</sequence>
<evidence type="ECO:0000313" key="4">
    <source>
        <dbReference type="Proteomes" id="UP000663829"/>
    </source>
</evidence>
<evidence type="ECO:0000313" key="3">
    <source>
        <dbReference type="EMBL" id="CAF3872594.1"/>
    </source>
</evidence>
<dbReference type="EMBL" id="CAJNOQ010005689">
    <property type="protein sequence ID" value="CAF1108094.1"/>
    <property type="molecule type" value="Genomic_DNA"/>
</dbReference>
<keyword evidence="4" id="KW-1185">Reference proteome</keyword>
<name>A0A814PMN1_9BILA</name>
<accession>A0A814PMN1</accession>
<gene>
    <name evidence="2" type="ORF">GPM918_LOCUS19093</name>
    <name evidence="3" type="ORF">SRO942_LOCUS19088</name>
</gene>
<reference evidence="2" key="1">
    <citation type="submission" date="2021-02" db="EMBL/GenBank/DDBJ databases">
        <authorList>
            <person name="Nowell W R."/>
        </authorList>
    </citation>
    <scope>NUCLEOTIDE SEQUENCE</scope>
</reference>
<feature type="compositionally biased region" description="Low complexity" evidence="1">
    <location>
        <begin position="39"/>
        <end position="58"/>
    </location>
</feature>
<dbReference type="Proteomes" id="UP000663829">
    <property type="component" value="Unassembled WGS sequence"/>
</dbReference>
<protein>
    <submittedName>
        <fullName evidence="2">Uncharacterized protein</fullName>
    </submittedName>
</protein>